<organism evidence="3 4">
    <name type="scientific">Dimargaris cristalligena</name>
    <dbReference type="NCBI Taxonomy" id="215637"/>
    <lineage>
        <taxon>Eukaryota</taxon>
        <taxon>Fungi</taxon>
        <taxon>Fungi incertae sedis</taxon>
        <taxon>Zoopagomycota</taxon>
        <taxon>Kickxellomycotina</taxon>
        <taxon>Dimargaritomycetes</taxon>
        <taxon>Dimargaritales</taxon>
        <taxon>Dimargaritaceae</taxon>
        <taxon>Dimargaris</taxon>
    </lineage>
</organism>
<evidence type="ECO:0000313" key="4">
    <source>
        <dbReference type="Proteomes" id="UP000268162"/>
    </source>
</evidence>
<reference evidence="4" key="1">
    <citation type="journal article" date="2018" name="Nat. Microbiol.">
        <title>Leveraging single-cell genomics to expand the fungal tree of life.</title>
        <authorList>
            <person name="Ahrendt S.R."/>
            <person name="Quandt C.A."/>
            <person name="Ciobanu D."/>
            <person name="Clum A."/>
            <person name="Salamov A."/>
            <person name="Andreopoulos B."/>
            <person name="Cheng J.F."/>
            <person name="Woyke T."/>
            <person name="Pelin A."/>
            <person name="Henrissat B."/>
            <person name="Reynolds N.K."/>
            <person name="Benny G.L."/>
            <person name="Smith M.E."/>
            <person name="James T.Y."/>
            <person name="Grigoriev I.V."/>
        </authorList>
    </citation>
    <scope>NUCLEOTIDE SEQUENCE [LARGE SCALE GENOMIC DNA]</scope>
    <source>
        <strain evidence="4">RSA 468</strain>
    </source>
</reference>
<dbReference type="EMBL" id="ML002346">
    <property type="protein sequence ID" value="RKP38628.1"/>
    <property type="molecule type" value="Genomic_DNA"/>
</dbReference>
<feature type="compositionally biased region" description="Low complexity" evidence="1">
    <location>
        <begin position="106"/>
        <end position="122"/>
    </location>
</feature>
<feature type="region of interest" description="Disordered" evidence="1">
    <location>
        <begin position="96"/>
        <end position="122"/>
    </location>
</feature>
<protein>
    <recommendedName>
        <fullName evidence="2">RRM domain-containing protein</fullName>
    </recommendedName>
</protein>
<keyword evidence="4" id="KW-1185">Reference proteome</keyword>
<dbReference type="AlphaFoldDB" id="A0A4P9ZZ12"/>
<name>A0A4P9ZZ12_9FUNG</name>
<gene>
    <name evidence="3" type="ORF">BJ085DRAFT_36519</name>
</gene>
<dbReference type="Gene3D" id="3.30.70.330">
    <property type="match status" value="1"/>
</dbReference>
<dbReference type="OrthoDB" id="6159137at2759"/>
<dbReference type="Proteomes" id="UP000268162">
    <property type="component" value="Unassembled WGS sequence"/>
</dbReference>
<evidence type="ECO:0000313" key="3">
    <source>
        <dbReference type="EMBL" id="RKP38628.1"/>
    </source>
</evidence>
<accession>A0A4P9ZZ12</accession>
<evidence type="ECO:0000256" key="1">
    <source>
        <dbReference type="SAM" id="MobiDB-lite"/>
    </source>
</evidence>
<dbReference type="GO" id="GO:0003723">
    <property type="term" value="F:RNA binding"/>
    <property type="evidence" value="ECO:0007669"/>
    <property type="project" value="InterPro"/>
</dbReference>
<evidence type="ECO:0000259" key="2">
    <source>
        <dbReference type="Pfam" id="PF00076"/>
    </source>
</evidence>
<dbReference type="Pfam" id="PF00076">
    <property type="entry name" value="RRM_1"/>
    <property type="match status" value="1"/>
</dbReference>
<feature type="domain" description="RRM" evidence="2">
    <location>
        <begin position="22"/>
        <end position="68"/>
    </location>
</feature>
<proteinExistence type="predicted"/>
<dbReference type="SUPFAM" id="SSF54928">
    <property type="entry name" value="RNA-binding domain, RBD"/>
    <property type="match status" value="1"/>
</dbReference>
<dbReference type="InterPro" id="IPR012677">
    <property type="entry name" value="Nucleotide-bd_a/b_plait_sf"/>
</dbReference>
<dbReference type="InterPro" id="IPR000504">
    <property type="entry name" value="RRM_dom"/>
</dbReference>
<sequence>MSLLSVKFSFPAFRLTKLSNGATLLDYFSQFGRVVQFNLHRDILTKNYNGYGRVVYSDGNAARVVLDQTEHVVPQLKVVVQVEEDFHDFERPDRYTNNLGFSGFYSTNKTKPSPSTPAKPEA</sequence>
<dbReference type="InterPro" id="IPR035979">
    <property type="entry name" value="RBD_domain_sf"/>
</dbReference>